<keyword evidence="2" id="KW-0472">Membrane</keyword>
<feature type="compositionally biased region" description="Low complexity" evidence="1">
    <location>
        <begin position="156"/>
        <end position="165"/>
    </location>
</feature>
<protein>
    <submittedName>
        <fullName evidence="3">Uncharacterized protein</fullName>
    </submittedName>
</protein>
<dbReference type="VEuPathDB" id="VectorBase:GBRI021572"/>
<proteinExistence type="predicted"/>
<dbReference type="EnsemblMetazoa" id="GBRI021572-RA">
    <property type="protein sequence ID" value="GBRI021572-PA"/>
    <property type="gene ID" value="GBRI021572"/>
</dbReference>
<dbReference type="Proteomes" id="UP000091820">
    <property type="component" value="Unassembled WGS sequence"/>
</dbReference>
<dbReference type="AlphaFoldDB" id="A0A1A9WIZ4"/>
<accession>A0A1A9WIZ4</accession>
<evidence type="ECO:0000313" key="4">
    <source>
        <dbReference type="Proteomes" id="UP000091820"/>
    </source>
</evidence>
<keyword evidence="2" id="KW-0812">Transmembrane</keyword>
<organism evidence="3 4">
    <name type="scientific">Glossina brevipalpis</name>
    <dbReference type="NCBI Taxonomy" id="37001"/>
    <lineage>
        <taxon>Eukaryota</taxon>
        <taxon>Metazoa</taxon>
        <taxon>Ecdysozoa</taxon>
        <taxon>Arthropoda</taxon>
        <taxon>Hexapoda</taxon>
        <taxon>Insecta</taxon>
        <taxon>Pterygota</taxon>
        <taxon>Neoptera</taxon>
        <taxon>Endopterygota</taxon>
        <taxon>Diptera</taxon>
        <taxon>Brachycera</taxon>
        <taxon>Muscomorpha</taxon>
        <taxon>Hippoboscoidea</taxon>
        <taxon>Glossinidae</taxon>
        <taxon>Glossina</taxon>
    </lineage>
</organism>
<name>A0A1A9WIZ4_9MUSC</name>
<sequence length="199" mass="23212">MSLYHHKLCLCLARFSFRWYYANKYDRPNRGLLLQTCTYVFAFICGLYGLSSRSAINEKINQNPHEIVEIIPPECLQKRKNRYLNSRGLRYYLFVSFTISLHWFQYDGVAFIFLSIQEPLLILESKTKLKLFAVNLAYCGKRERKRKIFTTHTHTHTQQQQQQHPQHYDADNHSNGNENDDGNAGDVGENNNGDDEGTG</sequence>
<reference evidence="3" key="2">
    <citation type="submission" date="2020-05" db="UniProtKB">
        <authorList>
            <consortium name="EnsemblMetazoa"/>
        </authorList>
    </citation>
    <scope>IDENTIFICATION</scope>
    <source>
        <strain evidence="3">IAEA</strain>
    </source>
</reference>
<feature type="transmembrane region" description="Helical" evidence="2">
    <location>
        <begin position="89"/>
        <end position="106"/>
    </location>
</feature>
<evidence type="ECO:0000256" key="1">
    <source>
        <dbReference type="SAM" id="MobiDB-lite"/>
    </source>
</evidence>
<evidence type="ECO:0000256" key="2">
    <source>
        <dbReference type="SAM" id="Phobius"/>
    </source>
</evidence>
<evidence type="ECO:0000313" key="3">
    <source>
        <dbReference type="EnsemblMetazoa" id="GBRI021572-PA"/>
    </source>
</evidence>
<feature type="transmembrane region" description="Helical" evidence="2">
    <location>
        <begin position="32"/>
        <end position="50"/>
    </location>
</feature>
<feature type="region of interest" description="Disordered" evidence="1">
    <location>
        <begin position="152"/>
        <end position="199"/>
    </location>
</feature>
<reference evidence="4" key="1">
    <citation type="submission" date="2014-03" db="EMBL/GenBank/DDBJ databases">
        <authorList>
            <person name="Aksoy S."/>
            <person name="Warren W."/>
            <person name="Wilson R.K."/>
        </authorList>
    </citation>
    <scope>NUCLEOTIDE SEQUENCE [LARGE SCALE GENOMIC DNA]</scope>
    <source>
        <strain evidence="4">IAEA</strain>
    </source>
</reference>
<keyword evidence="2" id="KW-1133">Transmembrane helix</keyword>
<keyword evidence="4" id="KW-1185">Reference proteome</keyword>